<evidence type="ECO:0000313" key="2">
    <source>
        <dbReference type="Proteomes" id="UP000051449"/>
    </source>
</evidence>
<name>A0AAN5WCR3_ACIBA</name>
<gene>
    <name evidence="1" type="ORF">APD33_13210</name>
</gene>
<comment type="caution">
    <text evidence="1">The sequence shown here is derived from an EMBL/GenBank/DDBJ whole genome shotgun (WGS) entry which is preliminary data.</text>
</comment>
<proteinExistence type="predicted"/>
<evidence type="ECO:0000313" key="1">
    <source>
        <dbReference type="EMBL" id="KQE03568.1"/>
    </source>
</evidence>
<dbReference type="AlphaFoldDB" id="A0AAN5WCR3"/>
<protein>
    <submittedName>
        <fullName evidence="1">Uncharacterized protein</fullName>
    </submittedName>
</protein>
<reference evidence="1 2" key="1">
    <citation type="submission" date="2015-10" db="EMBL/GenBank/DDBJ databases">
        <title>The utility of whole genome sequencing in characterizing Acinetobacter epidemiology and analyzing hospital outbreaks.</title>
        <authorList>
            <person name="Ozer E.A."/>
            <person name="Fitzpatrick M.A."/>
            <person name="Hauser A.R."/>
        </authorList>
    </citation>
    <scope>NUCLEOTIDE SEQUENCE [LARGE SCALE GENOMIC DNA]</scope>
    <source>
        <strain evidence="1 2">ABBL072</strain>
    </source>
</reference>
<sequence length="246" mass="29908">MHPSSPKSKFLNFLPPFLYGNLRFEHYEILTISNIKRADLKVETELMNKKWFDYRIMHPLMATYYFFHLYSEAYKNFWRQNINCEQADFVKPMRKYVDFLDSTQERNTIWRLRQMVDACGMRYEFFFTSAMKHLHKMIYNGRIMPPRPSMLKNEELFEKVYADWLETCEAVTQYACSPYFNVANYSNSVVQRDYEDYLIKQIKRKRLPQYALSYCLYEKECLRIERVIAEFDLDIVQEAINEAKFI</sequence>
<dbReference type="Proteomes" id="UP000051449">
    <property type="component" value="Unassembled WGS sequence"/>
</dbReference>
<organism evidence="1 2">
    <name type="scientific">Acinetobacter baumannii</name>
    <dbReference type="NCBI Taxonomy" id="470"/>
    <lineage>
        <taxon>Bacteria</taxon>
        <taxon>Pseudomonadati</taxon>
        <taxon>Pseudomonadota</taxon>
        <taxon>Gammaproteobacteria</taxon>
        <taxon>Moraxellales</taxon>
        <taxon>Moraxellaceae</taxon>
        <taxon>Acinetobacter</taxon>
        <taxon>Acinetobacter calcoaceticus/baumannii complex</taxon>
    </lineage>
</organism>
<accession>A0AAN5WCR3</accession>
<dbReference type="EMBL" id="LLGC01000179">
    <property type="protein sequence ID" value="KQE03568.1"/>
    <property type="molecule type" value="Genomic_DNA"/>
</dbReference>
<dbReference type="RefSeq" id="WP_000553636.1">
    <property type="nucleotide sequence ID" value="NZ_CP040426.1"/>
</dbReference>